<evidence type="ECO:0000313" key="5">
    <source>
        <dbReference type="EMBL" id="CAK1550133.1"/>
    </source>
</evidence>
<evidence type="ECO:0000259" key="4">
    <source>
        <dbReference type="Pfam" id="PF00135"/>
    </source>
</evidence>
<evidence type="ECO:0000256" key="2">
    <source>
        <dbReference type="ARBA" id="ARBA00023180"/>
    </source>
</evidence>
<dbReference type="InterPro" id="IPR029058">
    <property type="entry name" value="AB_hydrolase_fold"/>
</dbReference>
<dbReference type="EMBL" id="CAVLEF010000040">
    <property type="protein sequence ID" value="CAK1550133.1"/>
    <property type="molecule type" value="Genomic_DNA"/>
</dbReference>
<dbReference type="AlphaFoldDB" id="A0AAV1JN65"/>
<dbReference type="Gene3D" id="3.40.50.1820">
    <property type="entry name" value="alpha/beta hydrolase"/>
    <property type="match status" value="1"/>
</dbReference>
<feature type="compositionally biased region" description="Basic and acidic residues" evidence="3">
    <location>
        <begin position="581"/>
        <end position="600"/>
    </location>
</feature>
<feature type="compositionally biased region" description="Basic and acidic residues" evidence="3">
    <location>
        <begin position="727"/>
        <end position="740"/>
    </location>
</feature>
<comment type="caution">
    <text evidence="5">The sequence shown here is derived from an EMBL/GenBank/DDBJ whole genome shotgun (WGS) entry which is preliminary data.</text>
</comment>
<feature type="compositionally biased region" description="Polar residues" evidence="3">
    <location>
        <begin position="688"/>
        <end position="699"/>
    </location>
</feature>
<reference evidence="5 6" key="1">
    <citation type="submission" date="2023-11" db="EMBL/GenBank/DDBJ databases">
        <authorList>
            <person name="Okamura Y."/>
        </authorList>
    </citation>
    <scope>NUCLEOTIDE SEQUENCE [LARGE SCALE GENOMIC DNA]</scope>
</reference>
<feature type="compositionally biased region" description="Polar residues" evidence="3">
    <location>
        <begin position="606"/>
        <end position="616"/>
    </location>
</feature>
<sequence>MWPLILFCVLAVSADEEDFRIIKLDSGLVRGNKYWNGDYYEFYGIPYATAPSGRDRFKAPLPVKPWDDLLSATDSNKRCRQCYYTPESDDDVILDGDDDCLVMNVLVPKVTDESKKAPVVVYIHSGAFSGGSGMMARYGYLARHDVVVVSFNYRIGALGFACLGNEEIPGNAGLKDQVEALRWIKRNIAAFGGDPDKITLAGFSVGAAMAELLSLSKATVGLFNQLILESGSALSPFTINRDPVSTAWNIAQAIGYNGTENIEDLTEFYLNAEIKDLSLKSINYFLPNSTFGFAPCIERPQQGHEVIVSESPLDTLKRGDYDKIPVMTGFSNMEGISRSIKFGPWREEMNDNFANFLPVDLRFKTEEEKNEVISKIKKRYFKDKIINHESLQHYIDYFSDIMFKYSIMKSAKLHSSSSDDPVYLYEFSYVGKLNIQHNYMDKIKGASHRDQTAYILDFLGFTNNYKDLTTRDRMTTMWSDFVQYGNPTEYESALLAVKWIPYSDKAKNYLEINKNLQMKQGIFDEEFNFWDEIYAKFYWSPTPVNPEITLPKSAPKKSDNLDKNQTPFKEGTENKNNFAKEPQEKFVKNDEKLNDNKEATNKPVGNKSSMVKTTTKTRIDQDGNLIKEVIKEHNPKAKANTNTPPTVKITTETKKRKDGKLVKEVRKEYIQNSDENNSEKKENKVSNGQTSESKSSSNVEPDMSKTVPTKKVEVKEARKKPAQNPKGKTDSKSNQEETQKKKERHLCQNPSL</sequence>
<evidence type="ECO:0000256" key="3">
    <source>
        <dbReference type="SAM" id="MobiDB-lite"/>
    </source>
</evidence>
<feature type="domain" description="Carboxylesterase type B" evidence="4">
    <location>
        <begin position="21"/>
        <end position="530"/>
    </location>
</feature>
<feature type="region of interest" description="Disordered" evidence="3">
    <location>
        <begin position="549"/>
        <end position="752"/>
    </location>
</feature>
<proteinExistence type="inferred from homology"/>
<evidence type="ECO:0000256" key="1">
    <source>
        <dbReference type="ARBA" id="ARBA00005964"/>
    </source>
</evidence>
<name>A0AAV1JN65_9NEOP</name>
<dbReference type="SUPFAM" id="SSF53474">
    <property type="entry name" value="alpha/beta-Hydrolases"/>
    <property type="match status" value="1"/>
</dbReference>
<feature type="compositionally biased region" description="Polar residues" evidence="3">
    <location>
        <begin position="639"/>
        <end position="650"/>
    </location>
</feature>
<evidence type="ECO:0000313" key="6">
    <source>
        <dbReference type="Proteomes" id="UP001497472"/>
    </source>
</evidence>
<keyword evidence="6" id="KW-1185">Reference proteome</keyword>
<dbReference type="InterPro" id="IPR002018">
    <property type="entry name" value="CarbesteraseB"/>
</dbReference>
<gene>
    <name evidence="5" type="ORF">LNINA_LOCUS9372</name>
</gene>
<organism evidence="5 6">
    <name type="scientific">Leptosia nina</name>
    <dbReference type="NCBI Taxonomy" id="320188"/>
    <lineage>
        <taxon>Eukaryota</taxon>
        <taxon>Metazoa</taxon>
        <taxon>Ecdysozoa</taxon>
        <taxon>Arthropoda</taxon>
        <taxon>Hexapoda</taxon>
        <taxon>Insecta</taxon>
        <taxon>Pterygota</taxon>
        <taxon>Neoptera</taxon>
        <taxon>Endopterygota</taxon>
        <taxon>Lepidoptera</taxon>
        <taxon>Glossata</taxon>
        <taxon>Ditrysia</taxon>
        <taxon>Papilionoidea</taxon>
        <taxon>Pieridae</taxon>
        <taxon>Pierinae</taxon>
        <taxon>Leptosia</taxon>
    </lineage>
</organism>
<dbReference type="Pfam" id="PF00135">
    <property type="entry name" value="COesterase"/>
    <property type="match status" value="1"/>
</dbReference>
<dbReference type="PANTHER" id="PTHR43903">
    <property type="entry name" value="NEUROLIGIN"/>
    <property type="match status" value="1"/>
</dbReference>
<protein>
    <recommendedName>
        <fullName evidence="4">Carboxylesterase type B domain-containing protein</fullName>
    </recommendedName>
</protein>
<keyword evidence="2" id="KW-0325">Glycoprotein</keyword>
<comment type="similarity">
    <text evidence="1">Belongs to the type-B carboxylesterase/lipase family.</text>
</comment>
<accession>A0AAV1JN65</accession>
<dbReference type="InterPro" id="IPR051093">
    <property type="entry name" value="Neuroligin/BSAL"/>
</dbReference>
<feature type="compositionally biased region" description="Basic and acidic residues" evidence="3">
    <location>
        <begin position="651"/>
        <end position="669"/>
    </location>
</feature>
<dbReference type="Proteomes" id="UP001497472">
    <property type="component" value="Unassembled WGS sequence"/>
</dbReference>